<keyword evidence="2" id="KW-1185">Reference proteome</keyword>
<dbReference type="Proteomes" id="UP001642260">
    <property type="component" value="Unassembled WGS sequence"/>
</dbReference>
<dbReference type="EMBL" id="CAKOAT010652931">
    <property type="protein sequence ID" value="CAH8385157.1"/>
    <property type="molecule type" value="Genomic_DNA"/>
</dbReference>
<comment type="caution">
    <text evidence="1">The sequence shown here is derived from an EMBL/GenBank/DDBJ whole genome shotgun (WGS) entry which is preliminary data.</text>
</comment>
<accession>A0ABC8LP14</accession>
<name>A0ABC8LP14_ERUVS</name>
<sequence>MEFQKSYEKRKFTANRWRELLFVSFRLDQTRRSLYFVVLGKRYLLHFKTLISSPRSISLSLEFTPTTRRGRLNLQQKAPPVETRRIRQPPRRKSCFRIGSGLMVIGI</sequence>
<reference evidence="1 2" key="1">
    <citation type="submission" date="2022-03" db="EMBL/GenBank/DDBJ databases">
        <authorList>
            <person name="Macdonald S."/>
            <person name="Ahmed S."/>
            <person name="Newling K."/>
        </authorList>
    </citation>
    <scope>NUCLEOTIDE SEQUENCE [LARGE SCALE GENOMIC DNA]</scope>
</reference>
<gene>
    <name evidence="1" type="ORF">ERUC_LOCUS37640</name>
</gene>
<organism evidence="1 2">
    <name type="scientific">Eruca vesicaria subsp. sativa</name>
    <name type="common">Garden rocket</name>
    <name type="synonym">Eruca sativa</name>
    <dbReference type="NCBI Taxonomy" id="29727"/>
    <lineage>
        <taxon>Eukaryota</taxon>
        <taxon>Viridiplantae</taxon>
        <taxon>Streptophyta</taxon>
        <taxon>Embryophyta</taxon>
        <taxon>Tracheophyta</taxon>
        <taxon>Spermatophyta</taxon>
        <taxon>Magnoliopsida</taxon>
        <taxon>eudicotyledons</taxon>
        <taxon>Gunneridae</taxon>
        <taxon>Pentapetalae</taxon>
        <taxon>rosids</taxon>
        <taxon>malvids</taxon>
        <taxon>Brassicales</taxon>
        <taxon>Brassicaceae</taxon>
        <taxon>Brassiceae</taxon>
        <taxon>Eruca</taxon>
    </lineage>
</organism>
<evidence type="ECO:0000313" key="2">
    <source>
        <dbReference type="Proteomes" id="UP001642260"/>
    </source>
</evidence>
<dbReference type="AlphaFoldDB" id="A0ABC8LP14"/>
<evidence type="ECO:0000313" key="1">
    <source>
        <dbReference type="EMBL" id="CAH8385157.1"/>
    </source>
</evidence>
<proteinExistence type="predicted"/>
<protein>
    <submittedName>
        <fullName evidence="1">Uncharacterized protein</fullName>
    </submittedName>
</protein>